<dbReference type="AlphaFoldDB" id="A0A182JL09"/>
<sequence>MGHRRLLQWIFQIITINLLLQVAFAATGVNPTLAELNEPECTNCTEESAIYSWDYDYGNFSWMTNFSYPDYVVDSAMDMGTRRFGSTYLATRTDRITDNHLDAERSCNYYRY</sequence>
<proteinExistence type="predicted"/>
<protein>
    <submittedName>
        <fullName evidence="1">Uncharacterized protein</fullName>
    </submittedName>
</protein>
<dbReference type="EnsemblMetazoa" id="AATE020050-RA">
    <property type="protein sequence ID" value="AATE020050-PA.1"/>
    <property type="gene ID" value="AATE020050"/>
</dbReference>
<accession>A0A182JL09</accession>
<reference evidence="1" key="1">
    <citation type="submission" date="2022-08" db="UniProtKB">
        <authorList>
            <consortium name="EnsemblMetazoa"/>
        </authorList>
    </citation>
    <scope>IDENTIFICATION</scope>
    <source>
        <strain evidence="1">EBRO</strain>
    </source>
</reference>
<dbReference type="VEuPathDB" id="VectorBase:AATE020050"/>
<organism evidence="1">
    <name type="scientific">Anopheles atroparvus</name>
    <name type="common">European mosquito</name>
    <dbReference type="NCBI Taxonomy" id="41427"/>
    <lineage>
        <taxon>Eukaryota</taxon>
        <taxon>Metazoa</taxon>
        <taxon>Ecdysozoa</taxon>
        <taxon>Arthropoda</taxon>
        <taxon>Hexapoda</taxon>
        <taxon>Insecta</taxon>
        <taxon>Pterygota</taxon>
        <taxon>Neoptera</taxon>
        <taxon>Endopterygota</taxon>
        <taxon>Diptera</taxon>
        <taxon>Nematocera</taxon>
        <taxon>Culicoidea</taxon>
        <taxon>Culicidae</taxon>
        <taxon>Anophelinae</taxon>
        <taxon>Anopheles</taxon>
    </lineage>
</organism>
<name>A0A182JL09_ANOAO</name>
<evidence type="ECO:0000313" key="1">
    <source>
        <dbReference type="EnsemblMetazoa" id="AATE020050-PA.1"/>
    </source>
</evidence>